<dbReference type="AlphaFoldDB" id="A0AAW2TKN9"/>
<feature type="region of interest" description="Disordered" evidence="1">
    <location>
        <begin position="93"/>
        <end position="115"/>
    </location>
</feature>
<evidence type="ECO:0000256" key="1">
    <source>
        <dbReference type="SAM" id="MobiDB-lite"/>
    </source>
</evidence>
<reference evidence="3" key="1">
    <citation type="submission" date="2020-06" db="EMBL/GenBank/DDBJ databases">
        <authorList>
            <person name="Li T."/>
            <person name="Hu X."/>
            <person name="Zhang T."/>
            <person name="Song X."/>
            <person name="Zhang H."/>
            <person name="Dai N."/>
            <person name="Sheng W."/>
            <person name="Hou X."/>
            <person name="Wei L."/>
        </authorList>
    </citation>
    <scope>NUCLEOTIDE SEQUENCE</scope>
    <source>
        <strain evidence="3">KEN1</strain>
        <tissue evidence="3">Leaf</tissue>
    </source>
</reference>
<dbReference type="PANTHER" id="PTHR31973">
    <property type="entry name" value="POLYPROTEIN, PUTATIVE-RELATED"/>
    <property type="match status" value="1"/>
</dbReference>
<accession>A0AAW2TKN9</accession>
<sequence length="331" mass="37791">MCTGGTLTHNYLYPNSKATMISIKLHHGDLEIFGLIEMKEFVEELGYDKQKEDVRLFEKWVDHDIEFDGEVGKGKSVDNILLSEEMQNMIKGEHSEGGEDSDEFQSVHGSDDDVSPKFPNLKEQFSKIRDYCLELMRSNPGSTVVLKLIDDEGPQGGQLLTTVGVDPNNAMYPIAYAILENETKDSWVWFLSLLQSDLELDEEYAWTCTSDKQKGLISAFESLFSNAENRFCVRNEDPQDYVYDVYKMSTYLKCYEHAIQGINGAELWTKWHNARRYNKSSGQAEEMPTGTSQPPSTQESNHSQPISLKPFNTQFVLRSLQQHFQVGKNHL</sequence>
<comment type="caution">
    <text evidence="3">The sequence shown here is derived from an EMBL/GenBank/DDBJ whole genome shotgun (WGS) entry which is preliminary data.</text>
</comment>
<organism evidence="3">
    <name type="scientific">Sesamum latifolium</name>
    <dbReference type="NCBI Taxonomy" id="2727402"/>
    <lineage>
        <taxon>Eukaryota</taxon>
        <taxon>Viridiplantae</taxon>
        <taxon>Streptophyta</taxon>
        <taxon>Embryophyta</taxon>
        <taxon>Tracheophyta</taxon>
        <taxon>Spermatophyta</taxon>
        <taxon>Magnoliopsida</taxon>
        <taxon>eudicotyledons</taxon>
        <taxon>Gunneridae</taxon>
        <taxon>Pentapetalae</taxon>
        <taxon>asterids</taxon>
        <taxon>lamiids</taxon>
        <taxon>Lamiales</taxon>
        <taxon>Pedaliaceae</taxon>
        <taxon>Sesamum</taxon>
    </lineage>
</organism>
<protein>
    <recommendedName>
        <fullName evidence="2">MULE transposase domain-containing protein</fullName>
    </recommendedName>
</protein>
<dbReference type="InterPro" id="IPR018289">
    <property type="entry name" value="MULE_transposase_dom"/>
</dbReference>
<name>A0AAW2TKN9_9LAMI</name>
<dbReference type="EMBL" id="JACGWN010000014">
    <property type="protein sequence ID" value="KAL0405520.1"/>
    <property type="molecule type" value="Genomic_DNA"/>
</dbReference>
<feature type="region of interest" description="Disordered" evidence="1">
    <location>
        <begin position="279"/>
        <end position="305"/>
    </location>
</feature>
<evidence type="ECO:0000259" key="2">
    <source>
        <dbReference type="Pfam" id="PF10551"/>
    </source>
</evidence>
<evidence type="ECO:0000313" key="3">
    <source>
        <dbReference type="EMBL" id="KAL0405520.1"/>
    </source>
</evidence>
<feature type="non-terminal residue" evidence="3">
    <location>
        <position position="331"/>
    </location>
</feature>
<gene>
    <name evidence="3" type="ORF">Slati_3865900</name>
</gene>
<feature type="domain" description="MULE transposase" evidence="2">
    <location>
        <begin position="157"/>
        <end position="234"/>
    </location>
</feature>
<dbReference type="Pfam" id="PF10551">
    <property type="entry name" value="MULE"/>
    <property type="match status" value="1"/>
</dbReference>
<reference evidence="3" key="2">
    <citation type="journal article" date="2024" name="Plant">
        <title>Genomic evolution and insights into agronomic trait innovations of Sesamum species.</title>
        <authorList>
            <person name="Miao H."/>
            <person name="Wang L."/>
            <person name="Qu L."/>
            <person name="Liu H."/>
            <person name="Sun Y."/>
            <person name="Le M."/>
            <person name="Wang Q."/>
            <person name="Wei S."/>
            <person name="Zheng Y."/>
            <person name="Lin W."/>
            <person name="Duan Y."/>
            <person name="Cao H."/>
            <person name="Xiong S."/>
            <person name="Wang X."/>
            <person name="Wei L."/>
            <person name="Li C."/>
            <person name="Ma Q."/>
            <person name="Ju M."/>
            <person name="Zhao R."/>
            <person name="Li G."/>
            <person name="Mu C."/>
            <person name="Tian Q."/>
            <person name="Mei H."/>
            <person name="Zhang T."/>
            <person name="Gao T."/>
            <person name="Zhang H."/>
        </authorList>
    </citation>
    <scope>NUCLEOTIDE SEQUENCE</scope>
    <source>
        <strain evidence="3">KEN1</strain>
    </source>
</reference>
<dbReference type="PANTHER" id="PTHR31973:SF187">
    <property type="entry name" value="MUTATOR TRANSPOSASE MUDRA PROTEIN"/>
    <property type="match status" value="1"/>
</dbReference>
<proteinExistence type="predicted"/>